<evidence type="ECO:0000313" key="6">
    <source>
        <dbReference type="Proteomes" id="UP001321249"/>
    </source>
</evidence>
<dbReference type="PIRSF" id="PIRSF029755">
    <property type="entry name" value="UCP029755"/>
    <property type="match status" value="1"/>
</dbReference>
<dbReference type="FunFam" id="3.30.2040.10:FF:000001">
    <property type="entry name" value="D-glutamate cyclase, mitochondrial"/>
    <property type="match status" value="1"/>
</dbReference>
<evidence type="ECO:0000313" key="3">
    <source>
        <dbReference type="EMBL" id="MDG0866101.1"/>
    </source>
</evidence>
<organism evidence="4 5">
    <name type="scientific">Candidatus Lucifugimonas marina</name>
    <dbReference type="NCBI Taxonomy" id="3038979"/>
    <lineage>
        <taxon>Bacteria</taxon>
        <taxon>Bacillati</taxon>
        <taxon>Chloroflexota</taxon>
        <taxon>Dehalococcoidia</taxon>
        <taxon>SAR202 cluster</taxon>
        <taxon>Candidatus Lucifugimonadales</taxon>
        <taxon>Candidatus Lucifugimonadaceae</taxon>
        <taxon>Candidatus Lucifugimonas</taxon>
    </lineage>
</organism>
<dbReference type="SUPFAM" id="SSF160920">
    <property type="entry name" value="PSTPO5379-like"/>
    <property type="match status" value="1"/>
</dbReference>
<dbReference type="AlphaFoldDB" id="A0AAJ5ZDZ9"/>
<accession>A0AAJ5ZDZ9</accession>
<reference evidence="5 6" key="1">
    <citation type="submission" date="2019-11" db="EMBL/GenBank/DDBJ databases">
        <authorList>
            <person name="Cho J.-C."/>
        </authorList>
    </citation>
    <scope>NUCLEOTIDE SEQUENCE [LARGE SCALE GENOMIC DNA]</scope>
    <source>
        <strain evidence="4 5">JH1073</strain>
        <strain evidence="3 6">JH702</strain>
    </source>
</reference>
<keyword evidence="2" id="KW-0456">Lyase</keyword>
<reference evidence="5" key="3">
    <citation type="submission" date="2023-06" db="EMBL/GenBank/DDBJ databases">
        <title>Pangenomics reveal diversification of enzyme families and niche specialization in globally abundant SAR202 bacteria.</title>
        <authorList>
            <person name="Saw J.H.W."/>
        </authorList>
    </citation>
    <scope>NUCLEOTIDE SEQUENCE [LARGE SCALE GENOMIC DNA]</scope>
    <source>
        <strain evidence="5">JH1073</strain>
    </source>
</reference>
<evidence type="ECO:0000256" key="1">
    <source>
        <dbReference type="ARBA" id="ARBA00007896"/>
    </source>
</evidence>
<dbReference type="PANTHER" id="PTHR32022:SF10">
    <property type="entry name" value="D-GLUTAMATE CYCLASE, MITOCHONDRIAL"/>
    <property type="match status" value="1"/>
</dbReference>
<evidence type="ECO:0000313" key="4">
    <source>
        <dbReference type="EMBL" id="WFG39175.1"/>
    </source>
</evidence>
<dbReference type="PANTHER" id="PTHR32022">
    <property type="entry name" value="D-GLUTAMATE CYCLASE, MITOCHONDRIAL"/>
    <property type="match status" value="1"/>
</dbReference>
<dbReference type="RefSeq" id="WP_342822603.1">
    <property type="nucleotide sequence ID" value="NZ_CP046146.1"/>
</dbReference>
<evidence type="ECO:0000313" key="5">
    <source>
        <dbReference type="Proteomes" id="UP001219901"/>
    </source>
</evidence>
<dbReference type="Proteomes" id="UP001219901">
    <property type="component" value="Chromosome"/>
</dbReference>
<dbReference type="Gene3D" id="3.40.1640.10">
    <property type="entry name" value="PSTPO5379-like"/>
    <property type="match status" value="1"/>
</dbReference>
<comment type="similarity">
    <text evidence="1">Belongs to the D-glutamate cyclase family.</text>
</comment>
<dbReference type="HAMAP" id="MF_01830">
    <property type="entry name" value="Hydro_lyase"/>
    <property type="match status" value="1"/>
</dbReference>
<gene>
    <name evidence="3" type="ORF">GKO46_03335</name>
    <name evidence="4" type="ORF">GKO48_05925</name>
</gene>
<protein>
    <submittedName>
        <fullName evidence="4">Hydro-lyase</fullName>
    </submittedName>
</protein>
<dbReference type="Pfam" id="PF07286">
    <property type="entry name" value="D-Glu_cyclase"/>
    <property type="match status" value="1"/>
</dbReference>
<dbReference type="Proteomes" id="UP001321249">
    <property type="component" value="Unassembled WGS sequence"/>
</dbReference>
<name>A0AAJ5ZDZ9_9CHLR</name>
<proteinExistence type="inferred from homology"/>
<dbReference type="EMBL" id="WMBE01000001">
    <property type="protein sequence ID" value="MDG0866101.1"/>
    <property type="molecule type" value="Genomic_DNA"/>
</dbReference>
<dbReference type="EMBL" id="CP046147">
    <property type="protein sequence ID" value="WFG39175.1"/>
    <property type="molecule type" value="Genomic_DNA"/>
</dbReference>
<sequence length="266" mass="29281">MSTELTIPQTGSEVRRLIREGSFNQPTSGVAPHHVQANVAILPKDVAFEFLLFCQRNPKPCPVVEVIEAGEVEAALTAPGSDIRTDVPLYRVYKNGELVDEPRTLESHWRDDLVTFLLGCSFSFEHALMANGIDLPYYGTERNVPMFITDIETAKSGDFSGPMVVSHRWIPQDKVVRAVQATSRFPDTHGAPIHIGDPSKIGISDITKPDFGAVWEQGNDDEVPVFWACGVTPQSVAMASKPELMITHSPGHMFVTDLKDEDLAVL</sequence>
<evidence type="ECO:0000256" key="2">
    <source>
        <dbReference type="ARBA" id="ARBA00023239"/>
    </source>
</evidence>
<keyword evidence="5" id="KW-1185">Reference proteome</keyword>
<dbReference type="GO" id="GO:0016829">
    <property type="term" value="F:lyase activity"/>
    <property type="evidence" value="ECO:0007669"/>
    <property type="project" value="UniProtKB-KW"/>
</dbReference>
<dbReference type="InterPro" id="IPR038021">
    <property type="entry name" value="Putative_hydro-lyase"/>
</dbReference>
<dbReference type="Gene3D" id="3.30.2040.10">
    <property type="entry name" value="PSTPO5379-like domain"/>
    <property type="match status" value="1"/>
</dbReference>
<dbReference type="InterPro" id="IPR016938">
    <property type="entry name" value="UPF0317"/>
</dbReference>
<dbReference type="InterPro" id="IPR009906">
    <property type="entry name" value="D-Glu_cyclase"/>
</dbReference>
<reference evidence="4" key="2">
    <citation type="journal article" date="2023" name="Nat. Commun.">
        <title>Cultivation of marine bacteria of the SAR202 clade.</title>
        <authorList>
            <person name="Lim Y."/>
            <person name="Seo J.H."/>
            <person name="Giovannoni S.J."/>
            <person name="Kang I."/>
            <person name="Cho J.C."/>
        </authorList>
    </citation>
    <scope>NUCLEOTIDE SEQUENCE</scope>
    <source>
        <strain evidence="4">JH1073</strain>
    </source>
</reference>
<dbReference type="NCBIfam" id="NF003969">
    <property type="entry name" value="PRK05463.1"/>
    <property type="match status" value="1"/>
</dbReference>